<proteinExistence type="predicted"/>
<organism evidence="1">
    <name type="scientific">Anguilla anguilla</name>
    <name type="common">European freshwater eel</name>
    <name type="synonym">Muraena anguilla</name>
    <dbReference type="NCBI Taxonomy" id="7936"/>
    <lineage>
        <taxon>Eukaryota</taxon>
        <taxon>Metazoa</taxon>
        <taxon>Chordata</taxon>
        <taxon>Craniata</taxon>
        <taxon>Vertebrata</taxon>
        <taxon>Euteleostomi</taxon>
        <taxon>Actinopterygii</taxon>
        <taxon>Neopterygii</taxon>
        <taxon>Teleostei</taxon>
        <taxon>Anguilliformes</taxon>
        <taxon>Anguillidae</taxon>
        <taxon>Anguilla</taxon>
    </lineage>
</organism>
<accession>A0A0E9VEX2</accession>
<dbReference type="AlphaFoldDB" id="A0A0E9VEX2"/>
<dbReference type="EMBL" id="GBXM01031893">
    <property type="protein sequence ID" value="JAH76684.1"/>
    <property type="molecule type" value="Transcribed_RNA"/>
</dbReference>
<reference evidence="1" key="2">
    <citation type="journal article" date="2015" name="Fish Shellfish Immunol.">
        <title>Early steps in the European eel (Anguilla anguilla)-Vibrio vulnificus interaction in the gills: Role of the RtxA13 toxin.</title>
        <authorList>
            <person name="Callol A."/>
            <person name="Pajuelo D."/>
            <person name="Ebbesson L."/>
            <person name="Teles M."/>
            <person name="MacKenzie S."/>
            <person name="Amaro C."/>
        </authorList>
    </citation>
    <scope>NUCLEOTIDE SEQUENCE</scope>
</reference>
<sequence>MINVSVTQLENQKVSQLQIFPSLSTNTLHLQYHKHIIFSFLMGTLFLRYGSGEANISFLEIHCKALPDFPGSS</sequence>
<evidence type="ECO:0000313" key="1">
    <source>
        <dbReference type="EMBL" id="JAH76684.1"/>
    </source>
</evidence>
<reference evidence="1" key="1">
    <citation type="submission" date="2014-11" db="EMBL/GenBank/DDBJ databases">
        <authorList>
            <person name="Amaro Gonzalez C."/>
        </authorList>
    </citation>
    <scope>NUCLEOTIDE SEQUENCE</scope>
</reference>
<protein>
    <submittedName>
        <fullName evidence="1">Uncharacterized protein</fullName>
    </submittedName>
</protein>
<name>A0A0E9VEX2_ANGAN</name>